<dbReference type="InterPro" id="IPR036236">
    <property type="entry name" value="Znf_C2H2_sf"/>
</dbReference>
<evidence type="ECO:0000259" key="8">
    <source>
        <dbReference type="PROSITE" id="PS50157"/>
    </source>
</evidence>
<evidence type="ECO:0000256" key="4">
    <source>
        <dbReference type="ARBA" id="ARBA00022833"/>
    </source>
</evidence>
<dbReference type="EnsemblMetazoa" id="LLOJ009944-RA">
    <property type="protein sequence ID" value="LLOJ009944-PA"/>
    <property type="gene ID" value="LLOJ009944"/>
</dbReference>
<dbReference type="EMBL" id="AJWK01034907">
    <property type="status" value="NOT_ANNOTATED_CDS"/>
    <property type="molecule type" value="Genomic_DNA"/>
</dbReference>
<accession>A0A1B0GLF7</accession>
<evidence type="ECO:0000313" key="9">
    <source>
        <dbReference type="EnsemblMetazoa" id="LLOJ009944-PA"/>
    </source>
</evidence>
<dbReference type="SMART" id="SM00355">
    <property type="entry name" value="ZnF_C2H2"/>
    <property type="match status" value="6"/>
</dbReference>
<evidence type="ECO:0000256" key="7">
    <source>
        <dbReference type="SAM" id="MobiDB-lite"/>
    </source>
</evidence>
<reference evidence="9" key="1">
    <citation type="submission" date="2020-05" db="UniProtKB">
        <authorList>
            <consortium name="EnsemblMetazoa"/>
        </authorList>
    </citation>
    <scope>IDENTIFICATION</scope>
    <source>
        <strain evidence="9">Jacobina</strain>
    </source>
</reference>
<dbReference type="GO" id="GO:0008270">
    <property type="term" value="F:zinc ion binding"/>
    <property type="evidence" value="ECO:0007669"/>
    <property type="project" value="UniProtKB-KW"/>
</dbReference>
<dbReference type="Proteomes" id="UP000092461">
    <property type="component" value="Unassembled WGS sequence"/>
</dbReference>
<keyword evidence="3 6" id="KW-0863">Zinc-finger</keyword>
<evidence type="ECO:0000256" key="6">
    <source>
        <dbReference type="PROSITE-ProRule" id="PRU00042"/>
    </source>
</evidence>
<dbReference type="FunFam" id="3.30.160.60:FF:000100">
    <property type="entry name" value="Zinc finger 45-like"/>
    <property type="match status" value="1"/>
</dbReference>
<feature type="domain" description="C2H2-type" evidence="8">
    <location>
        <begin position="211"/>
        <end position="239"/>
    </location>
</feature>
<dbReference type="PANTHER" id="PTHR24393:SF34">
    <property type="entry name" value="PR_SET DOMAIN 13"/>
    <property type="match status" value="1"/>
</dbReference>
<keyword evidence="4" id="KW-0862">Zinc</keyword>
<feature type="domain" description="C2H2-type" evidence="8">
    <location>
        <begin position="151"/>
        <end position="178"/>
    </location>
</feature>
<evidence type="ECO:0000256" key="5">
    <source>
        <dbReference type="ARBA" id="ARBA00023242"/>
    </source>
</evidence>
<dbReference type="SUPFAM" id="SSF57667">
    <property type="entry name" value="beta-beta-alpha zinc fingers"/>
    <property type="match status" value="2"/>
</dbReference>
<feature type="domain" description="C2H2-type" evidence="8">
    <location>
        <begin position="244"/>
        <end position="271"/>
    </location>
</feature>
<dbReference type="Pfam" id="PF00096">
    <property type="entry name" value="zf-C2H2"/>
    <property type="match status" value="1"/>
</dbReference>
<dbReference type="Gene3D" id="3.30.160.60">
    <property type="entry name" value="Classic Zinc Finger"/>
    <property type="match status" value="4"/>
</dbReference>
<evidence type="ECO:0000256" key="3">
    <source>
        <dbReference type="ARBA" id="ARBA00022771"/>
    </source>
</evidence>
<evidence type="ECO:0000256" key="1">
    <source>
        <dbReference type="ARBA" id="ARBA00022723"/>
    </source>
</evidence>
<evidence type="ECO:0000256" key="2">
    <source>
        <dbReference type="ARBA" id="ARBA00022737"/>
    </source>
</evidence>
<feature type="domain" description="C2H2-type" evidence="8">
    <location>
        <begin position="180"/>
        <end position="209"/>
    </location>
</feature>
<organism evidence="9 10">
    <name type="scientific">Lutzomyia longipalpis</name>
    <name type="common">Sand fly</name>
    <dbReference type="NCBI Taxonomy" id="7200"/>
    <lineage>
        <taxon>Eukaryota</taxon>
        <taxon>Metazoa</taxon>
        <taxon>Ecdysozoa</taxon>
        <taxon>Arthropoda</taxon>
        <taxon>Hexapoda</taxon>
        <taxon>Insecta</taxon>
        <taxon>Pterygota</taxon>
        <taxon>Neoptera</taxon>
        <taxon>Endopterygota</taxon>
        <taxon>Diptera</taxon>
        <taxon>Nematocera</taxon>
        <taxon>Psychodoidea</taxon>
        <taxon>Psychodidae</taxon>
        <taxon>Lutzomyia</taxon>
        <taxon>Lutzomyia</taxon>
    </lineage>
</organism>
<keyword evidence="10" id="KW-1185">Reference proteome</keyword>
<dbReference type="GO" id="GO:0005634">
    <property type="term" value="C:nucleus"/>
    <property type="evidence" value="ECO:0007669"/>
    <property type="project" value="TreeGrafter"/>
</dbReference>
<dbReference type="VEuPathDB" id="VectorBase:LLOJ009944"/>
<dbReference type="Pfam" id="PF13912">
    <property type="entry name" value="zf-C2H2_6"/>
    <property type="match status" value="3"/>
</dbReference>
<protein>
    <recommendedName>
        <fullName evidence="8">C2H2-type domain-containing protein</fullName>
    </recommendedName>
</protein>
<dbReference type="AlphaFoldDB" id="A0A1B0GLF7"/>
<sequence length="362" mass="41695">MEFTEDSENLFLDTSIVKEEYGIRDGGEVEFKVNNGEFVEYITSSSAVDIKEEPVDTTSIKEEETISNFLPTTQKKRSKSQSSKNNQPEKELACPRHETIHIEDRPSFACKLCSKVFKWSKNLAAHRKICAALQTAAAIPDAKNIPPLRLFECALCGKQFAYKQELRSHIWIHIKDRPKYFCKICGNKYNTTQSLGQHAKSCVKMKELPHLPCLKCGNKFHKVTSLAQHERMCNKPRKQKDNSKGCKICGKEFTNYYEYKNHSNMHAKERLKYSCPCGISYYWASNLRRHKKTCSKSVIVLNFFCRTCGSGFEEESTKNEHEQFCNPQDHVTYETSIQNTIWLPVTQNSTWRPETDVGNGEQ</sequence>
<dbReference type="GO" id="GO:0001228">
    <property type="term" value="F:DNA-binding transcription activator activity, RNA polymerase II-specific"/>
    <property type="evidence" value="ECO:0007669"/>
    <property type="project" value="TreeGrafter"/>
</dbReference>
<keyword evidence="1" id="KW-0479">Metal-binding</keyword>
<dbReference type="PROSITE" id="PS50157">
    <property type="entry name" value="ZINC_FINGER_C2H2_2"/>
    <property type="match status" value="5"/>
</dbReference>
<dbReference type="VEuPathDB" id="VectorBase:LLONM1_007885"/>
<keyword evidence="5" id="KW-0539">Nucleus</keyword>
<dbReference type="InterPro" id="IPR013087">
    <property type="entry name" value="Znf_C2H2_type"/>
</dbReference>
<feature type="domain" description="C2H2-type" evidence="8">
    <location>
        <begin position="108"/>
        <end position="135"/>
    </location>
</feature>
<evidence type="ECO:0000313" key="10">
    <source>
        <dbReference type="Proteomes" id="UP000092461"/>
    </source>
</evidence>
<keyword evidence="2" id="KW-0677">Repeat</keyword>
<dbReference type="PROSITE" id="PS00028">
    <property type="entry name" value="ZINC_FINGER_C2H2_1"/>
    <property type="match status" value="2"/>
</dbReference>
<dbReference type="PANTHER" id="PTHR24393">
    <property type="entry name" value="ZINC FINGER PROTEIN"/>
    <property type="match status" value="1"/>
</dbReference>
<name>A0A1B0GLF7_LUTLO</name>
<feature type="region of interest" description="Disordered" evidence="7">
    <location>
        <begin position="67"/>
        <end position="92"/>
    </location>
</feature>
<dbReference type="GO" id="GO:0000978">
    <property type="term" value="F:RNA polymerase II cis-regulatory region sequence-specific DNA binding"/>
    <property type="evidence" value="ECO:0007669"/>
    <property type="project" value="TreeGrafter"/>
</dbReference>
<proteinExistence type="predicted"/>